<dbReference type="PANTHER" id="PTHR19879:SF9">
    <property type="entry name" value="TRANSCRIPTION INITIATION FACTOR TFIID SUBUNIT 5"/>
    <property type="match status" value="1"/>
</dbReference>
<dbReference type="Proteomes" id="UP001155241">
    <property type="component" value="Unassembled WGS sequence"/>
</dbReference>
<dbReference type="PROSITE" id="PS00678">
    <property type="entry name" value="WD_REPEATS_1"/>
    <property type="match status" value="1"/>
</dbReference>
<dbReference type="SUPFAM" id="SSF51004">
    <property type="entry name" value="C-terminal (heme d1) domain of cytochrome cd1-nitrite reductase"/>
    <property type="match status" value="1"/>
</dbReference>
<feature type="repeat" description="WD" evidence="3">
    <location>
        <begin position="571"/>
        <end position="605"/>
    </location>
</feature>
<dbReference type="InterPro" id="IPR019734">
    <property type="entry name" value="TPR_rpt"/>
</dbReference>
<dbReference type="Gene3D" id="2.130.10.10">
    <property type="entry name" value="YVTN repeat-like/Quinoprotein amine dehydrogenase"/>
    <property type="match status" value="3"/>
</dbReference>
<dbReference type="PROSITE" id="PS50082">
    <property type="entry name" value="WD_REPEATS_2"/>
    <property type="match status" value="2"/>
</dbReference>
<name>A0A9X2JHS7_9BACT</name>
<keyword evidence="1 3" id="KW-0853">WD repeat</keyword>
<dbReference type="SUPFAM" id="SSF50998">
    <property type="entry name" value="Quinoprotein alcohol dehydrogenase-like"/>
    <property type="match status" value="1"/>
</dbReference>
<evidence type="ECO:0000313" key="5">
    <source>
        <dbReference type="EMBL" id="MCO6046136.1"/>
    </source>
</evidence>
<protein>
    <recommendedName>
        <fullName evidence="7">WD40 repeat protein</fullName>
    </recommendedName>
</protein>
<organism evidence="5 6">
    <name type="scientific">Aeoliella straminimaris</name>
    <dbReference type="NCBI Taxonomy" id="2954799"/>
    <lineage>
        <taxon>Bacteria</taxon>
        <taxon>Pseudomonadati</taxon>
        <taxon>Planctomycetota</taxon>
        <taxon>Planctomycetia</taxon>
        <taxon>Pirellulales</taxon>
        <taxon>Lacipirellulaceae</taxon>
        <taxon>Aeoliella</taxon>
    </lineage>
</organism>
<evidence type="ECO:0000256" key="1">
    <source>
        <dbReference type="ARBA" id="ARBA00022574"/>
    </source>
</evidence>
<evidence type="ECO:0000256" key="4">
    <source>
        <dbReference type="PROSITE-ProRule" id="PRU00339"/>
    </source>
</evidence>
<dbReference type="EMBL" id="JAMXLR010000066">
    <property type="protein sequence ID" value="MCO6046136.1"/>
    <property type="molecule type" value="Genomic_DNA"/>
</dbReference>
<feature type="repeat" description="WD" evidence="3">
    <location>
        <begin position="532"/>
        <end position="558"/>
    </location>
</feature>
<evidence type="ECO:0000313" key="6">
    <source>
        <dbReference type="Proteomes" id="UP001155241"/>
    </source>
</evidence>
<dbReference type="PROSITE" id="PS50294">
    <property type="entry name" value="WD_REPEATS_REGION"/>
    <property type="match status" value="1"/>
</dbReference>
<evidence type="ECO:0008006" key="7">
    <source>
        <dbReference type="Google" id="ProtNLM"/>
    </source>
</evidence>
<dbReference type="SUPFAM" id="SSF48452">
    <property type="entry name" value="TPR-like"/>
    <property type="match status" value="3"/>
</dbReference>
<proteinExistence type="predicted"/>
<dbReference type="Gene3D" id="1.25.40.10">
    <property type="entry name" value="Tetratricopeptide repeat domain"/>
    <property type="match status" value="3"/>
</dbReference>
<dbReference type="SMART" id="SM00028">
    <property type="entry name" value="TPR"/>
    <property type="match status" value="4"/>
</dbReference>
<dbReference type="SMART" id="SM00320">
    <property type="entry name" value="WD40"/>
    <property type="match status" value="10"/>
</dbReference>
<reference evidence="5" key="1">
    <citation type="submission" date="2022-06" db="EMBL/GenBank/DDBJ databases">
        <title>Aeoliella straminimaris, a novel planctomycete from sediments.</title>
        <authorList>
            <person name="Vitorino I.R."/>
            <person name="Lage O.M."/>
        </authorList>
    </citation>
    <scope>NUCLEOTIDE SEQUENCE</scope>
    <source>
        <strain evidence="5">ICT_H6.2</strain>
    </source>
</reference>
<dbReference type="InterPro" id="IPR011048">
    <property type="entry name" value="Haem_d1_sf"/>
</dbReference>
<evidence type="ECO:0000256" key="3">
    <source>
        <dbReference type="PROSITE-ProRule" id="PRU00221"/>
    </source>
</evidence>
<dbReference type="InterPro" id="IPR015943">
    <property type="entry name" value="WD40/YVTN_repeat-like_dom_sf"/>
</dbReference>
<accession>A0A9X2JHS7</accession>
<keyword evidence="2" id="KW-0677">Repeat</keyword>
<keyword evidence="6" id="KW-1185">Reference proteome</keyword>
<dbReference type="InterPro" id="IPR001680">
    <property type="entry name" value="WD40_rpt"/>
</dbReference>
<sequence length="1289" mass="142926">MNLASTAWHNGDQPRTVELLETLRPTFDESDLRGFEWYLLYNLSHEGVVGSWRSQDSSVLDLVWSPDSEWFATEGVEAICLWEGSTGKLVGSIPTDGRWFWDFDVSADGKTLVGGDGDGWLFVWDIPTRRETRRWLAHDFDNGVRAVAISPDGRFVATGADDGKVGRGSMELWSIDGRKLQSLAAHSICVGGLAFSPNGHWLASASIDWGTGNNREVILWSMEDEKIGQSASISSVGAFKLSFSHDSQTLWARGNKIEEIDVNTATIRSISDRLSAPLDPDLQSSIRGLTPPIGQNRLVTVRNRDTGKTEVLGADVTRPMCAEVSPSGRYIATGGNDGWITLRDLDAPPAILEEAHPNSAGGTPHVNGIAHSADGSKLWVLREQFSMLDADSLELIQAGPRGRFVAALPEKQLLAEAFDGGVRIWNTKTNAIVSTLESATSVHCASFTFDGKYLATGCGYNARRDYFDVWNLKTATLHAQVPTGQYQVFSLTCAPNSLQVAAGIKFQSVIVYDVAEQQSIDQEVVCPAITMVIALAYSEDGKLFAAGAEDGTLVLYDVISPSGKLEYRAHCKGHSESIRRLAFSPDGATLASASNDRTVRIWDVDLAQERCSADLNVKDMSFSLDGNRLAIVGDDNTVSVLRASKSDVARAKRLWRGGTDLNSPDRLYRNAYAAWNRGDFVTAESQFRLAIRQFDKIAATPSLGLDVAPLIRCYDGLSQMLEHAGRPDEANAELAKAIKLAVEYKRKHPNSTAAHALWLDLVSRSNRAKVYRLAMEKKWDEALSCAQENVRNHPSDMQEWYSLALLQLKRGDVASYKNTCEQIEHQLINDPSTPQGLGAWTLVIAPNALEEYEALLQRMQPQVDMQIATSDAEDFAALLYRAGRYDEAVIHFQSVLERIAQKPAEQTDLYSWLYLAMTKWKAGEVDEAQAIWRDLQIEIEQETSDFSDWRHTAILQLLNQEAATLLEIPPEGTISWFVRTVQTSGAMDKRRSELATAESLRWLGKTIERLPHDPQSWINRARFYQSNGKWDLAAADYQKAVDLLDDNFSWDSPRKQLLRELSTDRKVCRQLRKRMPNESALWAAEGQFHALRDNWDAAADAYRQGYAIFTLTDDCTFEYAGALLLAGERETYLAVGDRLRLHCAGPHDSLEAFIAARTCTLNPPDNDYAPRLIELALERLAVAGEPWNQQVAGLAYYRAGDFDRAIGLLLQSNEANWSESGKAANDFGLAMAYHQKGDEQMAKGALLRGVERMHAIRPQNAVGAVHEPVPDWIAAMVLMAEARTLNVEE</sequence>
<dbReference type="PANTHER" id="PTHR19879">
    <property type="entry name" value="TRANSCRIPTION INITIATION FACTOR TFIID"/>
    <property type="match status" value="1"/>
</dbReference>
<dbReference type="InterPro" id="IPR019775">
    <property type="entry name" value="WD40_repeat_CS"/>
</dbReference>
<comment type="caution">
    <text evidence="5">The sequence shown here is derived from an EMBL/GenBank/DDBJ whole genome shotgun (WGS) entry which is preliminary data.</text>
</comment>
<dbReference type="InterPro" id="IPR011047">
    <property type="entry name" value="Quinoprotein_ADH-like_sf"/>
</dbReference>
<keyword evidence="4" id="KW-0802">TPR repeat</keyword>
<gene>
    <name evidence="5" type="ORF">NG895_19730</name>
</gene>
<dbReference type="InterPro" id="IPR011990">
    <property type="entry name" value="TPR-like_helical_dom_sf"/>
</dbReference>
<dbReference type="Pfam" id="PF00400">
    <property type="entry name" value="WD40"/>
    <property type="match status" value="4"/>
</dbReference>
<feature type="repeat" description="TPR" evidence="4">
    <location>
        <begin position="1014"/>
        <end position="1047"/>
    </location>
</feature>
<evidence type="ECO:0000256" key="2">
    <source>
        <dbReference type="ARBA" id="ARBA00022737"/>
    </source>
</evidence>
<dbReference type="PROSITE" id="PS50005">
    <property type="entry name" value="TPR"/>
    <property type="match status" value="1"/>
</dbReference>